<organism evidence="2 3">
    <name type="scientific">Elysia crispata</name>
    <name type="common">lettuce slug</name>
    <dbReference type="NCBI Taxonomy" id="231223"/>
    <lineage>
        <taxon>Eukaryota</taxon>
        <taxon>Metazoa</taxon>
        <taxon>Spiralia</taxon>
        <taxon>Lophotrochozoa</taxon>
        <taxon>Mollusca</taxon>
        <taxon>Gastropoda</taxon>
        <taxon>Heterobranchia</taxon>
        <taxon>Euthyneura</taxon>
        <taxon>Panpulmonata</taxon>
        <taxon>Sacoglossa</taxon>
        <taxon>Placobranchoidea</taxon>
        <taxon>Plakobranchidae</taxon>
        <taxon>Elysia</taxon>
    </lineage>
</organism>
<keyword evidence="3" id="KW-1185">Reference proteome</keyword>
<name>A0AAE1DRS3_9GAST</name>
<sequence length="116" mass="13304">MRNKFSFQLRDEHSHNSKSLEANHVPVEGVCEILTHALQCSPSPSPSFDRTWAPRFILLTPGQQIPWVKPPEISKTPQVDSQSAGLVLPSLVTRETYLGKKKKERKYKKRKETHEN</sequence>
<dbReference type="EMBL" id="JAWDGP010002696">
    <property type="protein sequence ID" value="KAK3780676.1"/>
    <property type="molecule type" value="Genomic_DNA"/>
</dbReference>
<dbReference type="AlphaFoldDB" id="A0AAE1DRS3"/>
<comment type="caution">
    <text evidence="2">The sequence shown here is derived from an EMBL/GenBank/DDBJ whole genome shotgun (WGS) entry which is preliminary data.</text>
</comment>
<evidence type="ECO:0000313" key="2">
    <source>
        <dbReference type="EMBL" id="KAK3780676.1"/>
    </source>
</evidence>
<gene>
    <name evidence="2" type="ORF">RRG08_028124</name>
</gene>
<feature type="region of interest" description="Disordered" evidence="1">
    <location>
        <begin position="1"/>
        <end position="21"/>
    </location>
</feature>
<evidence type="ECO:0000313" key="3">
    <source>
        <dbReference type="Proteomes" id="UP001283361"/>
    </source>
</evidence>
<accession>A0AAE1DRS3</accession>
<protein>
    <submittedName>
        <fullName evidence="2">Uncharacterized protein</fullName>
    </submittedName>
</protein>
<evidence type="ECO:0000256" key="1">
    <source>
        <dbReference type="SAM" id="MobiDB-lite"/>
    </source>
</evidence>
<reference evidence="2" key="1">
    <citation type="journal article" date="2023" name="G3 (Bethesda)">
        <title>A reference genome for the long-term kleptoplast-retaining sea slug Elysia crispata morphotype clarki.</title>
        <authorList>
            <person name="Eastman K.E."/>
            <person name="Pendleton A.L."/>
            <person name="Shaikh M.A."/>
            <person name="Suttiyut T."/>
            <person name="Ogas R."/>
            <person name="Tomko P."/>
            <person name="Gavelis G."/>
            <person name="Widhalm J.R."/>
            <person name="Wisecaver J.H."/>
        </authorList>
    </citation>
    <scope>NUCLEOTIDE SEQUENCE</scope>
    <source>
        <strain evidence="2">ECLA1</strain>
    </source>
</reference>
<proteinExistence type="predicted"/>
<dbReference type="Proteomes" id="UP001283361">
    <property type="component" value="Unassembled WGS sequence"/>
</dbReference>